<comment type="cofactor">
    <cofactor evidence="2">
        <name>Mg(2+)</name>
        <dbReference type="ChEBI" id="CHEBI:18420"/>
    </cofactor>
    <cofactor evidence="2">
        <name>Ca(2+)</name>
        <dbReference type="ChEBI" id="CHEBI:29108"/>
    </cofactor>
</comment>
<dbReference type="InterPro" id="IPR036663">
    <property type="entry name" value="Fumarylacetoacetase_C_sf"/>
</dbReference>
<proteinExistence type="inferred from homology"/>
<keyword evidence="2" id="KW-0585">Phenylalanine catabolism</keyword>
<name>A0A2B7XYR5_POLH7</name>
<keyword evidence="2" id="KW-0378">Hydrolase</keyword>
<comment type="similarity">
    <text evidence="2">Belongs to the FAH family.</text>
</comment>
<dbReference type="SUPFAM" id="SSF56529">
    <property type="entry name" value="FAH"/>
    <property type="match status" value="1"/>
</dbReference>
<evidence type="ECO:0000313" key="3">
    <source>
        <dbReference type="EMBL" id="PGH13718.1"/>
    </source>
</evidence>
<dbReference type="EMBL" id="PDNA01000101">
    <property type="protein sequence ID" value="PGH13718.1"/>
    <property type="molecule type" value="Genomic_DNA"/>
</dbReference>
<dbReference type="Proteomes" id="UP000224634">
    <property type="component" value="Unassembled WGS sequence"/>
</dbReference>
<evidence type="ECO:0000256" key="1">
    <source>
        <dbReference type="PIRSR" id="PIRSR605959-2"/>
    </source>
</evidence>
<dbReference type="InterPro" id="IPR005959">
    <property type="entry name" value="Fumarylacetoacetase"/>
</dbReference>
<keyword evidence="2" id="KW-0106">Calcium</keyword>
<accession>A0A2B7XYR5</accession>
<dbReference type="PANTHER" id="PTHR43069">
    <property type="entry name" value="FUMARYLACETOACETASE"/>
    <property type="match status" value="1"/>
</dbReference>
<dbReference type="GO" id="GO:0006572">
    <property type="term" value="P:L-tyrosine catabolic process"/>
    <property type="evidence" value="ECO:0007669"/>
    <property type="project" value="UniProtKB-UniRule"/>
</dbReference>
<keyword evidence="2" id="KW-0479">Metal-binding</keyword>
<sequence>MRDARWSPGQLLTAHQSFAGSDLQTTDLVGTGTVSSRENAGSHVMMMKNDAPSLQEPGCLLELTEDGKKHIGLPGGQQLSWIEDSDEVIFTG</sequence>
<dbReference type="GO" id="GO:1902000">
    <property type="term" value="P:homogentisate catabolic process"/>
    <property type="evidence" value="ECO:0007669"/>
    <property type="project" value="TreeGrafter"/>
</dbReference>
<keyword evidence="2" id="KW-0828">Tyrosine catabolism</keyword>
<protein>
    <recommendedName>
        <fullName evidence="2">Fumarylacetoacetase</fullName>
        <ecNumber evidence="2">3.7.1.2</ecNumber>
    </recommendedName>
    <alternativeName>
        <fullName evidence="2">Fumarylacetoacetate hydrolase</fullName>
    </alternativeName>
</protein>
<dbReference type="STRING" id="1447883.A0A2B7XYR5"/>
<dbReference type="GO" id="GO:0006559">
    <property type="term" value="P:L-phenylalanine catabolic process"/>
    <property type="evidence" value="ECO:0007669"/>
    <property type="project" value="UniProtKB-UniRule"/>
</dbReference>
<dbReference type="PANTHER" id="PTHR43069:SF5">
    <property type="entry name" value="FUMARYLACETOACETASE"/>
    <property type="match status" value="1"/>
</dbReference>
<keyword evidence="4" id="KW-1185">Reference proteome</keyword>
<dbReference type="GO" id="GO:0004334">
    <property type="term" value="F:fumarylacetoacetase activity"/>
    <property type="evidence" value="ECO:0007669"/>
    <property type="project" value="UniProtKB-UniRule"/>
</dbReference>
<comment type="catalytic activity">
    <reaction evidence="2">
        <text>4-fumarylacetoacetate + H2O = acetoacetate + fumarate + H(+)</text>
        <dbReference type="Rhea" id="RHEA:10244"/>
        <dbReference type="ChEBI" id="CHEBI:13705"/>
        <dbReference type="ChEBI" id="CHEBI:15377"/>
        <dbReference type="ChEBI" id="CHEBI:15378"/>
        <dbReference type="ChEBI" id="CHEBI:18034"/>
        <dbReference type="ChEBI" id="CHEBI:29806"/>
        <dbReference type="EC" id="3.7.1.2"/>
    </reaction>
</comment>
<reference evidence="3 4" key="1">
    <citation type="submission" date="2017-10" db="EMBL/GenBank/DDBJ databases">
        <title>Comparative genomics in systemic dimorphic fungi from Ajellomycetaceae.</title>
        <authorList>
            <person name="Munoz J.F."/>
            <person name="Mcewen J.G."/>
            <person name="Clay O.K."/>
            <person name="Cuomo C.A."/>
        </authorList>
    </citation>
    <scope>NUCLEOTIDE SEQUENCE [LARGE SCALE GENOMIC DNA]</scope>
    <source>
        <strain evidence="3 4">UAMH7299</strain>
    </source>
</reference>
<evidence type="ECO:0000313" key="4">
    <source>
        <dbReference type="Proteomes" id="UP000224634"/>
    </source>
</evidence>
<dbReference type="AlphaFoldDB" id="A0A2B7XYR5"/>
<keyword evidence="2" id="KW-0460">Magnesium</keyword>
<organism evidence="3 4">
    <name type="scientific">Polytolypa hystricis (strain UAMH7299)</name>
    <dbReference type="NCBI Taxonomy" id="1447883"/>
    <lineage>
        <taxon>Eukaryota</taxon>
        <taxon>Fungi</taxon>
        <taxon>Dikarya</taxon>
        <taxon>Ascomycota</taxon>
        <taxon>Pezizomycotina</taxon>
        <taxon>Eurotiomycetes</taxon>
        <taxon>Eurotiomycetidae</taxon>
        <taxon>Onygenales</taxon>
        <taxon>Onygenales incertae sedis</taxon>
        <taxon>Polytolypa</taxon>
    </lineage>
</organism>
<dbReference type="GO" id="GO:0046872">
    <property type="term" value="F:metal ion binding"/>
    <property type="evidence" value="ECO:0007669"/>
    <property type="project" value="UniProtKB-UniRule"/>
</dbReference>
<dbReference type="EC" id="3.7.1.2" evidence="2"/>
<evidence type="ECO:0000256" key="2">
    <source>
        <dbReference type="RuleBase" id="RU366008"/>
    </source>
</evidence>
<gene>
    <name evidence="3" type="ORF">AJ80_06223</name>
</gene>
<comment type="pathway">
    <text evidence="2">Amino-acid degradation; L-phenylalanine degradation; acetoacetate and fumarate from L-phenylalanine: step 6/6.</text>
</comment>
<feature type="binding site" evidence="1">
    <location>
        <position position="33"/>
    </location>
    <ligand>
        <name>substrate</name>
    </ligand>
</feature>
<comment type="caution">
    <text evidence="3">The sequence shown here is derived from an EMBL/GenBank/DDBJ whole genome shotgun (WGS) entry which is preliminary data.</text>
</comment>
<dbReference type="Gene3D" id="3.90.850.10">
    <property type="entry name" value="Fumarylacetoacetase-like, C-terminal domain"/>
    <property type="match status" value="1"/>
</dbReference>